<name>A0ABU3N040_9SPHN</name>
<proteinExistence type="predicted"/>
<sequence>MFTSATTVNVAENSTGTVYTATATDANTDPVTYSLVPGGDSALFAITAAGAVSFVTPPDFETPRGNSGNAYKIAVQASDGKTTTQLGVTINVTNVDDSDYSIAFVNDWSAPFAQIAPSPVSANGVYLLSPTAPSPSDIESGVLFGDYVTRTFSQLNGVHGPNGALSVAASPNLATDRLMYALAVSNGELRLVKNITDGPPCYCYRGSNGGPDWDQVIMRIPVPAPAVAGNVTGWIGFGPDGYLYIAVGDGTVSGETTDSQGSPGSRLGKILRIDVSRDDFPADPDRNYGIPAGNPYVAGGGAPEVWALGLHRPSAVRFETTGELFFTDSGPSREEVNLLPVNMPNLNYGWPRFDGTVQRLAGSSAGLTPPVTEFARDSGPIQGSAILAGGVYTGPIASLANRYVFTNVGGERLWSVPRSSLVLGSTVPSSAYTPHSVAPLPVITRIGFSRAGDLYLTTPVGRGDRLFVVVPKP</sequence>
<dbReference type="EMBL" id="JALMLT010000001">
    <property type="protein sequence ID" value="MDT8757852.1"/>
    <property type="molecule type" value="Genomic_DNA"/>
</dbReference>
<dbReference type="InterPro" id="IPR002126">
    <property type="entry name" value="Cadherin-like_dom"/>
</dbReference>
<dbReference type="SUPFAM" id="SSF50952">
    <property type="entry name" value="Soluble quinoprotein glucose dehydrogenase"/>
    <property type="match status" value="1"/>
</dbReference>
<dbReference type="InterPro" id="IPR011041">
    <property type="entry name" value="Quinoprot_gluc/sorb_DH_b-prop"/>
</dbReference>
<accession>A0ABU3N040</accession>
<dbReference type="CDD" id="cd11304">
    <property type="entry name" value="Cadherin_repeat"/>
    <property type="match status" value="1"/>
</dbReference>
<dbReference type="Gene3D" id="2.120.10.30">
    <property type="entry name" value="TolB, C-terminal domain"/>
    <property type="match status" value="1"/>
</dbReference>
<dbReference type="PANTHER" id="PTHR19328">
    <property type="entry name" value="HEDGEHOG-INTERACTING PROTEIN"/>
    <property type="match status" value="1"/>
</dbReference>
<organism evidence="2">
    <name type="scientific">Sphingomonas psychrotolerans</name>
    <dbReference type="NCBI Taxonomy" id="1327635"/>
    <lineage>
        <taxon>Bacteria</taxon>
        <taxon>Pseudomonadati</taxon>
        <taxon>Pseudomonadota</taxon>
        <taxon>Alphaproteobacteria</taxon>
        <taxon>Sphingomonadales</taxon>
        <taxon>Sphingomonadaceae</taxon>
        <taxon>Sphingomonas</taxon>
    </lineage>
</organism>
<protein>
    <submittedName>
        <fullName evidence="2">PQQ-dependent sugar dehydrogenase</fullName>
    </submittedName>
</protein>
<dbReference type="PANTHER" id="PTHR19328:SF75">
    <property type="entry name" value="ALDOSE SUGAR DEHYDROGENASE YLII"/>
    <property type="match status" value="1"/>
</dbReference>
<dbReference type="Gene3D" id="2.60.40.60">
    <property type="entry name" value="Cadherins"/>
    <property type="match status" value="1"/>
</dbReference>
<dbReference type="InterPro" id="IPR011042">
    <property type="entry name" value="6-blade_b-propeller_TolB-like"/>
</dbReference>
<dbReference type="Pfam" id="PF07995">
    <property type="entry name" value="GSDH"/>
    <property type="match status" value="1"/>
</dbReference>
<feature type="domain" description="Cadherin" evidence="1">
    <location>
        <begin position="2"/>
        <end position="113"/>
    </location>
</feature>
<dbReference type="PROSITE" id="PS50268">
    <property type="entry name" value="CADHERIN_2"/>
    <property type="match status" value="1"/>
</dbReference>
<dbReference type="InterPro" id="IPR012938">
    <property type="entry name" value="Glc/Sorbosone_DH"/>
</dbReference>
<comment type="caution">
    <text evidence="2">The sequence shown here is derived from an EMBL/GenBank/DDBJ whole genome shotgun (WGS) entry which is preliminary data.</text>
</comment>
<evidence type="ECO:0000313" key="2">
    <source>
        <dbReference type="EMBL" id="MDT8757852.1"/>
    </source>
</evidence>
<reference evidence="2" key="1">
    <citation type="submission" date="2022-04" db="EMBL/GenBank/DDBJ databases">
        <title>Tomato heritable bacteria conferring resistance against bacterial wilt.</title>
        <authorList>
            <person name="Yin J."/>
        </authorList>
    </citation>
    <scope>NUCLEOTIDE SEQUENCE</scope>
    <source>
        <strain evidence="2">Cra20</strain>
    </source>
</reference>
<dbReference type="SUPFAM" id="SSF49313">
    <property type="entry name" value="Cadherin-like"/>
    <property type="match status" value="1"/>
</dbReference>
<gene>
    <name evidence="2" type="ORF">MZO42_04010</name>
</gene>
<dbReference type="InterPro" id="IPR015919">
    <property type="entry name" value="Cadherin-like_sf"/>
</dbReference>
<evidence type="ECO:0000259" key="1">
    <source>
        <dbReference type="PROSITE" id="PS50268"/>
    </source>
</evidence>